<dbReference type="AlphaFoldDB" id="A0A699K110"/>
<dbReference type="EMBL" id="BKCJ010469193">
    <property type="protein sequence ID" value="GFA68842.1"/>
    <property type="molecule type" value="Genomic_DNA"/>
</dbReference>
<organism evidence="1">
    <name type="scientific">Tanacetum cinerariifolium</name>
    <name type="common">Dalmatian daisy</name>
    <name type="synonym">Chrysanthemum cinerariifolium</name>
    <dbReference type="NCBI Taxonomy" id="118510"/>
    <lineage>
        <taxon>Eukaryota</taxon>
        <taxon>Viridiplantae</taxon>
        <taxon>Streptophyta</taxon>
        <taxon>Embryophyta</taxon>
        <taxon>Tracheophyta</taxon>
        <taxon>Spermatophyta</taxon>
        <taxon>Magnoliopsida</taxon>
        <taxon>eudicotyledons</taxon>
        <taxon>Gunneridae</taxon>
        <taxon>Pentapetalae</taxon>
        <taxon>asterids</taxon>
        <taxon>campanulids</taxon>
        <taxon>Asterales</taxon>
        <taxon>Asteraceae</taxon>
        <taxon>Asteroideae</taxon>
        <taxon>Anthemideae</taxon>
        <taxon>Anthemidinae</taxon>
        <taxon>Tanacetum</taxon>
    </lineage>
</organism>
<accession>A0A699K110</accession>
<proteinExistence type="predicted"/>
<sequence>ATGPIRSRILNGPMYRGLSFPRFPKGMTPFRGSSLESIVSILMPIAKRRSFKSYVGKLTLAVAAYFVWQEHNFRLFKNSKRSIQEVVDCVMSSVCLKLLSCRFKKSKDAVLFSRLWELLLSMLK</sequence>
<comment type="caution">
    <text evidence="1">The sequence shown here is derived from an EMBL/GenBank/DDBJ whole genome shotgun (WGS) entry which is preliminary data.</text>
</comment>
<name>A0A699K110_TANCI</name>
<protein>
    <recommendedName>
        <fullName evidence="2">Reverse transcriptase domain, reverse transcriptase zinc-binding domain protein</fullName>
    </recommendedName>
</protein>
<feature type="non-terminal residue" evidence="1">
    <location>
        <position position="1"/>
    </location>
</feature>
<evidence type="ECO:0000313" key="1">
    <source>
        <dbReference type="EMBL" id="GFA68842.1"/>
    </source>
</evidence>
<gene>
    <name evidence="1" type="ORF">Tci_640814</name>
</gene>
<evidence type="ECO:0008006" key="2">
    <source>
        <dbReference type="Google" id="ProtNLM"/>
    </source>
</evidence>
<reference evidence="1" key="1">
    <citation type="journal article" date="2019" name="Sci. Rep.">
        <title>Draft genome of Tanacetum cinerariifolium, the natural source of mosquito coil.</title>
        <authorList>
            <person name="Yamashiro T."/>
            <person name="Shiraishi A."/>
            <person name="Satake H."/>
            <person name="Nakayama K."/>
        </authorList>
    </citation>
    <scope>NUCLEOTIDE SEQUENCE</scope>
</reference>